<name>A0A4Z0A950_9AGAM</name>
<dbReference type="Proteomes" id="UP000298061">
    <property type="component" value="Unassembled WGS sequence"/>
</dbReference>
<keyword evidence="5" id="KW-0496">Mitochondrion</keyword>
<comment type="similarity">
    <text evidence="1 5">Belongs to the GcvH family.</text>
</comment>
<dbReference type="PANTHER" id="PTHR11715:SF3">
    <property type="entry name" value="GLYCINE CLEAVAGE SYSTEM H PROTEIN-RELATED"/>
    <property type="match status" value="1"/>
</dbReference>
<evidence type="ECO:0000256" key="2">
    <source>
        <dbReference type="ARBA" id="ARBA00022823"/>
    </source>
</evidence>
<organism evidence="7 8">
    <name type="scientific">Hericium alpestre</name>
    <dbReference type="NCBI Taxonomy" id="135208"/>
    <lineage>
        <taxon>Eukaryota</taxon>
        <taxon>Fungi</taxon>
        <taxon>Dikarya</taxon>
        <taxon>Basidiomycota</taxon>
        <taxon>Agaricomycotina</taxon>
        <taxon>Agaricomycetes</taxon>
        <taxon>Russulales</taxon>
        <taxon>Hericiaceae</taxon>
        <taxon>Hericium</taxon>
    </lineage>
</organism>
<dbReference type="InterPro" id="IPR003016">
    <property type="entry name" value="2-oxoA_DH_lipoyl-BS"/>
</dbReference>
<dbReference type="STRING" id="135208.A0A4Z0A950"/>
<comment type="cofactor">
    <cofactor evidence="5">
        <name>(R)-lipoate</name>
        <dbReference type="ChEBI" id="CHEBI:83088"/>
    </cofactor>
    <text evidence="5">Binds 1 lipoyl cofactor covalently.</text>
</comment>
<evidence type="ECO:0000313" key="7">
    <source>
        <dbReference type="EMBL" id="TFY83596.1"/>
    </source>
</evidence>
<accession>A0A4Z0A950</accession>
<evidence type="ECO:0000256" key="5">
    <source>
        <dbReference type="RuleBase" id="RU364055"/>
    </source>
</evidence>
<dbReference type="PROSITE" id="PS00189">
    <property type="entry name" value="LIPOYL"/>
    <property type="match status" value="1"/>
</dbReference>
<dbReference type="EMBL" id="SFCI01000020">
    <property type="protein sequence ID" value="TFY83596.1"/>
    <property type="molecule type" value="Genomic_DNA"/>
</dbReference>
<feature type="domain" description="Lipoyl-binding" evidence="6">
    <location>
        <begin position="34"/>
        <end position="116"/>
    </location>
</feature>
<comment type="caution">
    <text evidence="7">The sequence shown here is derived from an EMBL/GenBank/DDBJ whole genome shotgun (WGS) entry which is preliminary data.</text>
</comment>
<evidence type="ECO:0000259" key="6">
    <source>
        <dbReference type="PROSITE" id="PS50968"/>
    </source>
</evidence>
<dbReference type="CDD" id="cd06848">
    <property type="entry name" value="GCS_H"/>
    <property type="match status" value="1"/>
</dbReference>
<dbReference type="GO" id="GO:0019464">
    <property type="term" value="P:glycine decarboxylation via glycine cleavage system"/>
    <property type="evidence" value="ECO:0007669"/>
    <property type="project" value="UniProtKB-UniRule"/>
</dbReference>
<dbReference type="InterPro" id="IPR033753">
    <property type="entry name" value="GCV_H/Fam206"/>
</dbReference>
<dbReference type="InterPro" id="IPR000089">
    <property type="entry name" value="Biotin_lipoyl"/>
</dbReference>
<evidence type="ECO:0000256" key="1">
    <source>
        <dbReference type="ARBA" id="ARBA00009249"/>
    </source>
</evidence>
<keyword evidence="8" id="KW-1185">Reference proteome</keyword>
<dbReference type="InterPro" id="IPR011053">
    <property type="entry name" value="Single_hybrid_motif"/>
</dbReference>
<dbReference type="Pfam" id="PF01597">
    <property type="entry name" value="GCV_H"/>
    <property type="match status" value="1"/>
</dbReference>
<dbReference type="PROSITE" id="PS50968">
    <property type="entry name" value="BIOTINYL_LIPOYL"/>
    <property type="match status" value="1"/>
</dbReference>
<dbReference type="AlphaFoldDB" id="A0A4Z0A950"/>
<comment type="subcellular location">
    <subcellularLocation>
        <location evidence="5">Mitochondrion</location>
    </subcellularLocation>
</comment>
<protein>
    <recommendedName>
        <fullName evidence="5">Glycine cleavage system H protein</fullName>
    </recommendedName>
</protein>
<dbReference type="PANTHER" id="PTHR11715">
    <property type="entry name" value="GLYCINE CLEAVAGE SYSTEM H PROTEIN"/>
    <property type="match status" value="1"/>
</dbReference>
<dbReference type="InterPro" id="IPR017453">
    <property type="entry name" value="GCV_H_sub"/>
</dbReference>
<dbReference type="GO" id="GO:0005960">
    <property type="term" value="C:glycine cleavage complex"/>
    <property type="evidence" value="ECO:0007669"/>
    <property type="project" value="UniProtKB-UniRule"/>
</dbReference>
<evidence type="ECO:0000256" key="3">
    <source>
        <dbReference type="ARBA" id="ARBA00022946"/>
    </source>
</evidence>
<keyword evidence="2 4" id="KW-0450">Lipoyl</keyword>
<dbReference type="InterPro" id="IPR002930">
    <property type="entry name" value="GCV_H"/>
</dbReference>
<comment type="subunit">
    <text evidence="5">The glycine cleavage system is composed of four proteins: P, T, L and H.</text>
</comment>
<comment type="function">
    <text evidence="5">The H protein shuttles the methylamine group of glycine from the P protein to the T protein.</text>
</comment>
<sequence>MRRHPLAFAQARTIVTKRYTDDHEAVSFDDQTKIGTVMITDYAQKSLGDVVFVELPSEGAVVEKGDVIGAVESVKAASDIYSPVTGTVIAINSELDGSPSLLNKSPEDKGWLCKIEVKDPAEVEVLMTQEEYKAHCES</sequence>
<dbReference type="OrthoDB" id="10264154at2759"/>
<evidence type="ECO:0000256" key="4">
    <source>
        <dbReference type="PIRSR" id="PIRSR617453-50"/>
    </source>
</evidence>
<dbReference type="NCBIfam" id="TIGR00527">
    <property type="entry name" value="gcvH"/>
    <property type="match status" value="1"/>
</dbReference>
<keyword evidence="3 5" id="KW-0809">Transit peptide</keyword>
<dbReference type="NCBIfam" id="NF002270">
    <property type="entry name" value="PRK01202.1"/>
    <property type="match status" value="1"/>
</dbReference>
<dbReference type="HAMAP" id="MF_00272">
    <property type="entry name" value="GcvH"/>
    <property type="match status" value="1"/>
</dbReference>
<evidence type="ECO:0000313" key="8">
    <source>
        <dbReference type="Proteomes" id="UP000298061"/>
    </source>
</evidence>
<dbReference type="SUPFAM" id="SSF51230">
    <property type="entry name" value="Single hybrid motif"/>
    <property type="match status" value="1"/>
</dbReference>
<dbReference type="Gene3D" id="2.40.50.100">
    <property type="match status" value="1"/>
</dbReference>
<dbReference type="GO" id="GO:0009249">
    <property type="term" value="P:protein lipoylation"/>
    <property type="evidence" value="ECO:0007669"/>
    <property type="project" value="TreeGrafter"/>
</dbReference>
<dbReference type="GO" id="GO:0005739">
    <property type="term" value="C:mitochondrion"/>
    <property type="evidence" value="ECO:0007669"/>
    <property type="project" value="UniProtKB-SubCell"/>
</dbReference>
<gene>
    <name evidence="7" type="ORF">EWM64_g424</name>
</gene>
<proteinExistence type="inferred from homology"/>
<feature type="modified residue" description="N6-lipoyllysine" evidence="4">
    <location>
        <position position="75"/>
    </location>
</feature>
<reference evidence="7 8" key="1">
    <citation type="submission" date="2019-02" db="EMBL/GenBank/DDBJ databases">
        <title>Genome sequencing of the rare red list fungi Hericium alpestre (H. flagellum).</title>
        <authorList>
            <person name="Buettner E."/>
            <person name="Kellner H."/>
        </authorList>
    </citation>
    <scope>NUCLEOTIDE SEQUENCE [LARGE SCALE GENOMIC DNA]</scope>
    <source>
        <strain evidence="7 8">DSM 108284</strain>
    </source>
</reference>